<dbReference type="InterPro" id="IPR036291">
    <property type="entry name" value="NAD(P)-bd_dom_sf"/>
</dbReference>
<proteinExistence type="predicted"/>
<comment type="caution">
    <text evidence="2">The sequence shown here is derived from an EMBL/GenBank/DDBJ whole genome shotgun (WGS) entry which is preliminary data.</text>
</comment>
<reference evidence="2 3" key="1">
    <citation type="submission" date="2019-04" db="EMBL/GenBank/DDBJ databases">
        <title>Genome sequencing of Clostridium botulinum Groups I-IV and Clostridium butyricum.</title>
        <authorList>
            <person name="Brunt J."/>
            <person name="Van Vliet A.H.M."/>
            <person name="Stringer S.C."/>
            <person name="Carter A.T."/>
            <person name="Peck M.W."/>
        </authorList>
    </citation>
    <scope>NUCLEOTIDE SEQUENCE [LARGE SCALE GENOMIC DNA]</scope>
    <source>
        <strain evidence="2 3">IFR 18/108</strain>
    </source>
</reference>
<name>A0A7X5P6F2_CLOSG</name>
<evidence type="ECO:0000313" key="2">
    <source>
        <dbReference type="EMBL" id="NFR60128.1"/>
    </source>
</evidence>
<accession>A0A7X5P6F2</accession>
<dbReference type="Gene3D" id="3.90.25.10">
    <property type="entry name" value="UDP-galactose 4-epimerase, domain 1"/>
    <property type="match status" value="1"/>
</dbReference>
<dbReference type="GO" id="GO:0047733">
    <property type="term" value="F:CDP-glucose 4,6-dehydratase activity"/>
    <property type="evidence" value="ECO:0007669"/>
    <property type="project" value="UniProtKB-EC"/>
</dbReference>
<evidence type="ECO:0000313" key="3">
    <source>
        <dbReference type="Proteomes" id="UP000486601"/>
    </source>
</evidence>
<keyword evidence="2" id="KW-0456">Lyase</keyword>
<dbReference type="EMBL" id="SXCS01000001">
    <property type="protein sequence ID" value="NFR60128.1"/>
    <property type="molecule type" value="Genomic_DNA"/>
</dbReference>
<dbReference type="PANTHER" id="PTHR43000">
    <property type="entry name" value="DTDP-D-GLUCOSE 4,6-DEHYDRATASE-RELATED"/>
    <property type="match status" value="1"/>
</dbReference>
<sequence length="367" mass="42391">MENMEIDQFHNFYKGKTILVTGHTGFKGSWLCIWLNELGAKVVGYGLNPKTNEDNFVVTDLKNKIIDVRGDIRNENKLFQVFNTYKPEIVFHLAAQPLVRLSYRKPKETYEVNVIGTLNVLECIRKCDYTKVGIMITTDKCYENKEQIWGYRENDPMGGYDPYSSSKGCCELLIAAYRNSFMNPKDYETHGKSIASVRAGNVIGGGDWSKDRIIPDCIRSLIKGEDIKIRNPKAVRPWQHVLEPIYGYMVLAKKMYEDGVKYASGWNFGPMEDSIITVKDIVNIIINKWGSGKIISLSNETDFYEANFLRLDCTKSKLLLGWNPKLSIEETLSYTIEWYENFYNNNFHNNDFYESCTEQIGKYIKLF</sequence>
<dbReference type="Gene3D" id="3.40.50.720">
    <property type="entry name" value="NAD(P)-binding Rossmann-like Domain"/>
    <property type="match status" value="1"/>
</dbReference>
<dbReference type="Pfam" id="PF16363">
    <property type="entry name" value="GDP_Man_Dehyd"/>
    <property type="match status" value="1"/>
</dbReference>
<dbReference type="EC" id="4.2.1.45" evidence="2"/>
<dbReference type="AlphaFoldDB" id="A0A7X5P6F2"/>
<dbReference type="RefSeq" id="WP_040108571.1">
    <property type="nucleotide sequence ID" value="NZ_JZJP01000076.1"/>
</dbReference>
<dbReference type="SUPFAM" id="SSF51735">
    <property type="entry name" value="NAD(P)-binding Rossmann-fold domains"/>
    <property type="match status" value="1"/>
</dbReference>
<protein>
    <submittedName>
        <fullName evidence="2">CDP-glucose 4,6-dehydratase</fullName>
        <ecNumber evidence="2">4.2.1.45</ecNumber>
    </submittedName>
</protein>
<evidence type="ECO:0000259" key="1">
    <source>
        <dbReference type="Pfam" id="PF16363"/>
    </source>
</evidence>
<dbReference type="Proteomes" id="UP000486601">
    <property type="component" value="Unassembled WGS sequence"/>
</dbReference>
<dbReference type="InterPro" id="IPR013445">
    <property type="entry name" value="CDP_4_6_deHydtase"/>
</dbReference>
<dbReference type="CDD" id="cd05252">
    <property type="entry name" value="CDP_GD_SDR_e"/>
    <property type="match status" value="1"/>
</dbReference>
<organism evidence="2 3">
    <name type="scientific">Clostridium sporogenes</name>
    <dbReference type="NCBI Taxonomy" id="1509"/>
    <lineage>
        <taxon>Bacteria</taxon>
        <taxon>Bacillati</taxon>
        <taxon>Bacillota</taxon>
        <taxon>Clostridia</taxon>
        <taxon>Eubacteriales</taxon>
        <taxon>Clostridiaceae</taxon>
        <taxon>Clostridium</taxon>
    </lineage>
</organism>
<feature type="domain" description="NAD(P)-binding" evidence="1">
    <location>
        <begin position="19"/>
        <end position="333"/>
    </location>
</feature>
<dbReference type="InterPro" id="IPR016040">
    <property type="entry name" value="NAD(P)-bd_dom"/>
</dbReference>
<gene>
    <name evidence="2" type="primary">rfbG</name>
    <name evidence="2" type="ORF">FDF70_01120</name>
</gene>
<dbReference type="NCBIfam" id="TIGR02622">
    <property type="entry name" value="CDP_4_6_dhtase"/>
    <property type="match status" value="1"/>
</dbReference>